<reference evidence="1 2" key="1">
    <citation type="journal article" date="2024" name="Science">
        <title>Giant polyketide synthase enzymes in the biosynthesis of giant marine polyether toxins.</title>
        <authorList>
            <person name="Fallon T.R."/>
            <person name="Shende V.V."/>
            <person name="Wierzbicki I.H."/>
            <person name="Pendleton A.L."/>
            <person name="Watervoot N.F."/>
            <person name="Auber R.P."/>
            <person name="Gonzalez D.J."/>
            <person name="Wisecaver J.H."/>
            <person name="Moore B.S."/>
        </authorList>
    </citation>
    <scope>NUCLEOTIDE SEQUENCE [LARGE SCALE GENOMIC DNA]</scope>
    <source>
        <strain evidence="1 2">12B1</strain>
    </source>
</reference>
<keyword evidence="2" id="KW-1185">Reference proteome</keyword>
<name>A0AB34IDY4_PRYPA</name>
<dbReference type="EMBL" id="JBGBPQ010000029">
    <property type="protein sequence ID" value="KAL1496410.1"/>
    <property type="molecule type" value="Genomic_DNA"/>
</dbReference>
<evidence type="ECO:0000313" key="1">
    <source>
        <dbReference type="EMBL" id="KAL1496410.1"/>
    </source>
</evidence>
<gene>
    <name evidence="1" type="ORF">AB1Y20_016365</name>
</gene>
<dbReference type="AlphaFoldDB" id="A0AB34IDY4"/>
<dbReference type="Proteomes" id="UP001515480">
    <property type="component" value="Unassembled WGS sequence"/>
</dbReference>
<proteinExistence type="predicted"/>
<sequence>MAHRIQRWAVHGVKVQHHGALELALERRPVGVGVGVDVGVAVGVPATANTVATLSATPAVDALLDEKARAAVGDGVQPDGRVVPRAVVCTWEACHAVLTQVAAVVASGSAKALSVDFEYTGGPRGRATGIALAQIAIGHVIAVLDIKAAPYLLAVSEFRGQPTLRHWLQAPHVLKGG</sequence>
<accession>A0AB34IDY4</accession>
<evidence type="ECO:0000313" key="2">
    <source>
        <dbReference type="Proteomes" id="UP001515480"/>
    </source>
</evidence>
<comment type="caution">
    <text evidence="1">The sequence shown here is derived from an EMBL/GenBank/DDBJ whole genome shotgun (WGS) entry which is preliminary data.</text>
</comment>
<organism evidence="1 2">
    <name type="scientific">Prymnesium parvum</name>
    <name type="common">Toxic golden alga</name>
    <dbReference type="NCBI Taxonomy" id="97485"/>
    <lineage>
        <taxon>Eukaryota</taxon>
        <taxon>Haptista</taxon>
        <taxon>Haptophyta</taxon>
        <taxon>Prymnesiophyceae</taxon>
        <taxon>Prymnesiales</taxon>
        <taxon>Prymnesiaceae</taxon>
        <taxon>Prymnesium</taxon>
    </lineage>
</organism>
<protein>
    <submittedName>
        <fullName evidence="1">Uncharacterized protein</fullName>
    </submittedName>
</protein>